<dbReference type="PANTHER" id="PTHR45228:SF1">
    <property type="entry name" value="CYCLIC DI-GMP PHOSPHODIESTERASE TM_0186"/>
    <property type="match status" value="1"/>
</dbReference>
<dbReference type="PROSITE" id="PS51832">
    <property type="entry name" value="HD_GYP"/>
    <property type="match status" value="1"/>
</dbReference>
<feature type="domain" description="HD-GYP" evidence="2">
    <location>
        <begin position="255"/>
        <end position="451"/>
    </location>
</feature>
<evidence type="ECO:0000313" key="4">
    <source>
        <dbReference type="Proteomes" id="UP000186438"/>
    </source>
</evidence>
<name>A0A1Q4HTQ7_9MYCO</name>
<dbReference type="SUPFAM" id="SSF109604">
    <property type="entry name" value="HD-domain/PDEase-like"/>
    <property type="match status" value="2"/>
</dbReference>
<dbReference type="InterPro" id="IPR037522">
    <property type="entry name" value="HD_GYP_dom"/>
</dbReference>
<dbReference type="Pfam" id="PF00196">
    <property type="entry name" value="GerE"/>
    <property type="match status" value="1"/>
</dbReference>
<dbReference type="STRING" id="53378.BRW65_15635"/>
<evidence type="ECO:0000313" key="3">
    <source>
        <dbReference type="EMBL" id="OJZ72995.1"/>
    </source>
</evidence>
<dbReference type="OrthoDB" id="9802066at2"/>
<dbReference type="GO" id="GO:0006355">
    <property type="term" value="P:regulation of DNA-templated transcription"/>
    <property type="evidence" value="ECO:0007669"/>
    <property type="project" value="InterPro"/>
</dbReference>
<reference evidence="3 4" key="1">
    <citation type="submission" date="2016-11" db="EMBL/GenBank/DDBJ databases">
        <title>Genome sequences of unsequenced Mycobacteria.</title>
        <authorList>
            <person name="Greninger A.L."/>
            <person name="Fang F."/>
            <person name="Jerome K.R."/>
        </authorList>
    </citation>
    <scope>NUCLEOTIDE SEQUENCE [LARGE SCALE GENOMIC DNA]</scope>
    <source>
        <strain evidence="3 4">M11</strain>
    </source>
</reference>
<dbReference type="Gene3D" id="1.10.3210.10">
    <property type="entry name" value="Hypothetical protein af1432"/>
    <property type="match status" value="2"/>
</dbReference>
<dbReference type="InterPro" id="IPR016032">
    <property type="entry name" value="Sig_transdc_resp-reg_C-effctor"/>
</dbReference>
<dbReference type="Gene3D" id="1.10.10.10">
    <property type="entry name" value="Winged helix-like DNA-binding domain superfamily/Winged helix DNA-binding domain"/>
    <property type="match status" value="1"/>
</dbReference>
<dbReference type="CDD" id="cd00077">
    <property type="entry name" value="HDc"/>
    <property type="match status" value="1"/>
</dbReference>
<dbReference type="AlphaFoldDB" id="A0A1Q4HTQ7"/>
<keyword evidence="4" id="KW-1185">Reference proteome</keyword>
<evidence type="ECO:0000259" key="1">
    <source>
        <dbReference type="PROSITE" id="PS50043"/>
    </source>
</evidence>
<dbReference type="Proteomes" id="UP000186438">
    <property type="component" value="Unassembled WGS sequence"/>
</dbReference>
<dbReference type="GO" id="GO:0003677">
    <property type="term" value="F:DNA binding"/>
    <property type="evidence" value="ECO:0007669"/>
    <property type="project" value="InterPro"/>
</dbReference>
<dbReference type="InterPro" id="IPR052020">
    <property type="entry name" value="Cyclic_di-GMP/3'3'-cGAMP_PDE"/>
</dbReference>
<feature type="domain" description="HTH luxR-type" evidence="1">
    <location>
        <begin position="446"/>
        <end position="511"/>
    </location>
</feature>
<dbReference type="InterPro" id="IPR036388">
    <property type="entry name" value="WH-like_DNA-bd_sf"/>
</dbReference>
<dbReference type="PRINTS" id="PR00038">
    <property type="entry name" value="HTHLUXR"/>
</dbReference>
<accession>A0A1Q4HTQ7</accession>
<gene>
    <name evidence="3" type="ORF">BRW65_15635</name>
</gene>
<organism evidence="3 4">
    <name type="scientific">Mycobacterium paraffinicum</name>
    <dbReference type="NCBI Taxonomy" id="53378"/>
    <lineage>
        <taxon>Bacteria</taxon>
        <taxon>Bacillati</taxon>
        <taxon>Actinomycetota</taxon>
        <taxon>Actinomycetes</taxon>
        <taxon>Mycobacteriales</taxon>
        <taxon>Mycobacteriaceae</taxon>
        <taxon>Mycobacterium</taxon>
    </lineage>
</organism>
<dbReference type="PANTHER" id="PTHR45228">
    <property type="entry name" value="CYCLIC DI-GMP PHOSPHODIESTERASE TM_0186-RELATED"/>
    <property type="match status" value="1"/>
</dbReference>
<dbReference type="EMBL" id="MPNT01000013">
    <property type="protein sequence ID" value="OJZ72995.1"/>
    <property type="molecule type" value="Genomic_DNA"/>
</dbReference>
<proteinExistence type="predicted"/>
<dbReference type="SMART" id="SM00421">
    <property type="entry name" value="HTH_LUXR"/>
    <property type="match status" value="1"/>
</dbReference>
<protein>
    <submittedName>
        <fullName evidence="3">LuxR family transcriptional regulator</fullName>
    </submittedName>
</protein>
<dbReference type="PROSITE" id="PS50043">
    <property type="entry name" value="HTH_LUXR_2"/>
    <property type="match status" value="1"/>
</dbReference>
<dbReference type="Pfam" id="PF13487">
    <property type="entry name" value="HD_5"/>
    <property type="match status" value="2"/>
</dbReference>
<dbReference type="InterPro" id="IPR000792">
    <property type="entry name" value="Tscrpt_reg_LuxR_C"/>
</dbReference>
<dbReference type="RefSeq" id="WP_073876258.1">
    <property type="nucleotide sequence ID" value="NZ_MPNT01000013.1"/>
</dbReference>
<sequence length="516" mass="55345">MSEAELPTRAELLAALSVAIDLGLGQPAEHMLRAALIATRLADRLGLDADQRDCTYYTTLIMWIGCHADSHEYARWFGDDIAVRHDSYLVDWSGLPYLRFLAGNVGRGQPLAHRLSVMATLFANARGHISRLIHSHCTSAAVLADRMGLGPNVQAAVAFAFERYDGGGLPAGAKGDEIPIQMRIAQLADMVEVHHRTYGVAGAEAMVRDRRGGQFDPQVADAFLCQGEEILAGPPAGDAWAAALAAAPDRHERLDDQSLDALLVALGDFVDLKCPFTLGHSRAVARLAGDAARAAGVDADAAALTRRAGHVHDLGRIGVSNQIWSRQGPLTASEFERVRLHPYLTVRILNQVPGLRPLAEVAGNHHECLDGSGYPRGLAGPALGLPDRILAAAVCYQSACEPRPYREQMSPDAAARRLRGRARAGELESVAVEAVLHAAGQPAHRPNVRPDGLTPREIEVLCLVARGASNKDIAASLVISEKTARNHVERTYAKIGVSNRIGASMYALRNGLVKNT</sequence>
<comment type="caution">
    <text evidence="3">The sequence shown here is derived from an EMBL/GenBank/DDBJ whole genome shotgun (WGS) entry which is preliminary data.</text>
</comment>
<dbReference type="SUPFAM" id="SSF46894">
    <property type="entry name" value="C-terminal effector domain of the bipartite response regulators"/>
    <property type="match status" value="1"/>
</dbReference>
<dbReference type="CDD" id="cd06170">
    <property type="entry name" value="LuxR_C_like"/>
    <property type="match status" value="1"/>
</dbReference>
<dbReference type="InterPro" id="IPR003607">
    <property type="entry name" value="HD/PDEase_dom"/>
</dbReference>
<evidence type="ECO:0000259" key="2">
    <source>
        <dbReference type="PROSITE" id="PS51832"/>
    </source>
</evidence>